<feature type="transmembrane region" description="Helical" evidence="5">
    <location>
        <begin position="221"/>
        <end position="239"/>
    </location>
</feature>
<feature type="transmembrane region" description="Helical" evidence="5">
    <location>
        <begin position="314"/>
        <end position="332"/>
    </location>
</feature>
<dbReference type="GO" id="GO:0015386">
    <property type="term" value="F:potassium:proton antiporter activity"/>
    <property type="evidence" value="ECO:0007669"/>
    <property type="project" value="TreeGrafter"/>
</dbReference>
<dbReference type="InterPro" id="IPR004837">
    <property type="entry name" value="NaCa_Exmemb"/>
</dbReference>
<feature type="transmembrane region" description="Helical" evidence="5">
    <location>
        <begin position="105"/>
        <end position="127"/>
    </location>
</feature>
<dbReference type="PANTHER" id="PTHR37958:SF1">
    <property type="entry name" value="SODIUM-POTASSIUM_PROTON ANTIPORTER CHAA"/>
    <property type="match status" value="1"/>
</dbReference>
<feature type="transmembrane region" description="Helical" evidence="5">
    <location>
        <begin position="71"/>
        <end position="93"/>
    </location>
</feature>
<evidence type="ECO:0000256" key="4">
    <source>
        <dbReference type="ARBA" id="ARBA00023136"/>
    </source>
</evidence>
<dbReference type="RefSeq" id="WP_067657266.1">
    <property type="nucleotide sequence ID" value="NZ_FQXG01000002.1"/>
</dbReference>
<dbReference type="GO" id="GO:0005886">
    <property type="term" value="C:plasma membrane"/>
    <property type="evidence" value="ECO:0007669"/>
    <property type="project" value="TreeGrafter"/>
</dbReference>
<feature type="domain" description="Sodium/calcium exchanger membrane region" evidence="6">
    <location>
        <begin position="39"/>
        <end position="192"/>
    </location>
</feature>
<evidence type="ECO:0000256" key="1">
    <source>
        <dbReference type="ARBA" id="ARBA00004141"/>
    </source>
</evidence>
<evidence type="ECO:0000256" key="5">
    <source>
        <dbReference type="SAM" id="Phobius"/>
    </source>
</evidence>
<dbReference type="STRING" id="299255.SAMN02745129_1653"/>
<name>A0A1M5RKH7_9GAMM</name>
<evidence type="ECO:0000313" key="7">
    <source>
        <dbReference type="EMBL" id="SHH26578.1"/>
    </source>
</evidence>
<feature type="transmembrane region" description="Helical" evidence="5">
    <location>
        <begin position="168"/>
        <end position="190"/>
    </location>
</feature>
<organism evidence="7 8">
    <name type="scientific">Ferrimonas marina</name>
    <dbReference type="NCBI Taxonomy" id="299255"/>
    <lineage>
        <taxon>Bacteria</taxon>
        <taxon>Pseudomonadati</taxon>
        <taxon>Pseudomonadota</taxon>
        <taxon>Gammaproteobacteria</taxon>
        <taxon>Alteromonadales</taxon>
        <taxon>Ferrimonadaceae</taxon>
        <taxon>Ferrimonas</taxon>
    </lineage>
</organism>
<proteinExistence type="predicted"/>
<feature type="transmembrane region" description="Helical" evidence="5">
    <location>
        <begin position="285"/>
        <end position="308"/>
    </location>
</feature>
<accession>A0A1M5RKH7</accession>
<dbReference type="PANTHER" id="PTHR37958">
    <property type="entry name" value="SODIUM-POTASSIUM/PROTON ANTIPORTER CHAA"/>
    <property type="match status" value="1"/>
</dbReference>
<keyword evidence="2 5" id="KW-0812">Transmembrane</keyword>
<reference evidence="7 8" key="1">
    <citation type="submission" date="2016-11" db="EMBL/GenBank/DDBJ databases">
        <authorList>
            <person name="Jaros S."/>
            <person name="Januszkiewicz K."/>
            <person name="Wedrychowicz H."/>
        </authorList>
    </citation>
    <scope>NUCLEOTIDE SEQUENCE [LARGE SCALE GENOMIC DNA]</scope>
    <source>
        <strain evidence="7 8">DSM 16917</strain>
    </source>
</reference>
<evidence type="ECO:0000256" key="2">
    <source>
        <dbReference type="ARBA" id="ARBA00022692"/>
    </source>
</evidence>
<feature type="transmembrane region" description="Helical" evidence="5">
    <location>
        <begin position="139"/>
        <end position="156"/>
    </location>
</feature>
<keyword evidence="8" id="KW-1185">Reference proteome</keyword>
<dbReference type="AlphaFoldDB" id="A0A1M5RKH7"/>
<dbReference type="EMBL" id="FQXG01000002">
    <property type="protein sequence ID" value="SHH26578.1"/>
    <property type="molecule type" value="Genomic_DNA"/>
</dbReference>
<keyword evidence="3 5" id="KW-1133">Transmembrane helix</keyword>
<comment type="subcellular location">
    <subcellularLocation>
        <location evidence="1">Membrane</location>
        <topology evidence="1">Multi-pass membrane protein</topology>
    </subcellularLocation>
</comment>
<feature type="transmembrane region" description="Helical" evidence="5">
    <location>
        <begin position="12"/>
        <end position="30"/>
    </location>
</feature>
<feature type="transmembrane region" description="Helical" evidence="5">
    <location>
        <begin position="251"/>
        <end position="273"/>
    </location>
</feature>
<protein>
    <submittedName>
        <fullName evidence="7">Ca2+:H+ antiporter</fullName>
    </submittedName>
</protein>
<evidence type="ECO:0000259" key="6">
    <source>
        <dbReference type="Pfam" id="PF01699"/>
    </source>
</evidence>
<feature type="transmembrane region" description="Helical" evidence="5">
    <location>
        <begin position="344"/>
        <end position="362"/>
    </location>
</feature>
<sequence length="363" mass="38814">MRFRFLRREWPMIVGLFALLYFHLLATPLAQVSSPLFYWGQAAALLAVVMLLVFAVVRHSDALAIKLGEPYGTLILTLSVILLEVAMITSVMLTGEPNPTMARDTMFAVTMMVLNGLLGVTLILGGLKFHSQTFNLDGARSYLSGILPLSLLVLVLPNFTLGGITGGLSFAMTALLIVIAVMIYGVFLLVQTHSHSHFFVDGDHGDAPHDTSLMCSNGYHAMMLVGYLLLVILLAKILAQPIDYGLSELGAPAALGGLIVAAIVLAPEGVGGIKAAMGNQLQRAVNLFFGSVLATIALTVPCVLLVAFFLDTQVILGLAPAEMVLLGLTLLLCKVSFSGNSTNVLHGVSHLSLFLVYLLMMFE</sequence>
<feature type="domain" description="Sodium/calcium exchanger membrane region" evidence="6">
    <location>
        <begin position="222"/>
        <end position="362"/>
    </location>
</feature>
<dbReference type="InterPro" id="IPR052946">
    <property type="entry name" value="Alkaline_pH_Ca-Antiporter"/>
</dbReference>
<keyword evidence="4 5" id="KW-0472">Membrane</keyword>
<feature type="transmembrane region" description="Helical" evidence="5">
    <location>
        <begin position="36"/>
        <end position="59"/>
    </location>
</feature>
<dbReference type="Pfam" id="PF01699">
    <property type="entry name" value="Na_Ca_ex"/>
    <property type="match status" value="2"/>
</dbReference>
<dbReference type="OrthoDB" id="9787814at2"/>
<dbReference type="Proteomes" id="UP000184268">
    <property type="component" value="Unassembled WGS sequence"/>
</dbReference>
<evidence type="ECO:0000256" key="3">
    <source>
        <dbReference type="ARBA" id="ARBA00022989"/>
    </source>
</evidence>
<dbReference type="GO" id="GO:0015385">
    <property type="term" value="F:sodium:proton antiporter activity"/>
    <property type="evidence" value="ECO:0007669"/>
    <property type="project" value="TreeGrafter"/>
</dbReference>
<evidence type="ECO:0000313" key="8">
    <source>
        <dbReference type="Proteomes" id="UP000184268"/>
    </source>
</evidence>
<gene>
    <name evidence="7" type="ORF">SAMN02745129_1653</name>
</gene>